<dbReference type="EMBL" id="AYEV01000002">
    <property type="protein sequence ID" value="ESK57335.1"/>
    <property type="molecule type" value="Genomic_DNA"/>
</dbReference>
<comment type="catalytic activity">
    <reaction evidence="6">
        <text>N-terminal N-formyl-L-methionyl-[peptide] + H2O = N-terminal L-methionyl-[peptide] + formate</text>
        <dbReference type="Rhea" id="RHEA:24420"/>
        <dbReference type="Rhea" id="RHEA-COMP:10639"/>
        <dbReference type="Rhea" id="RHEA-COMP:10640"/>
        <dbReference type="ChEBI" id="CHEBI:15377"/>
        <dbReference type="ChEBI" id="CHEBI:15740"/>
        <dbReference type="ChEBI" id="CHEBI:49298"/>
        <dbReference type="ChEBI" id="CHEBI:64731"/>
        <dbReference type="EC" id="3.5.1.88"/>
    </reaction>
</comment>
<dbReference type="Gene3D" id="3.90.45.10">
    <property type="entry name" value="Peptide deformylase"/>
    <property type="match status" value="1"/>
</dbReference>
<comment type="similarity">
    <text evidence="1 6">Belongs to the polypeptide deformylase family.</text>
</comment>
<reference evidence="7 8" key="1">
    <citation type="submission" date="2013-10" db="EMBL/GenBank/DDBJ databases">
        <title>The Genome Sequence of Acinetobacter tjernbergiae CIP107465.</title>
        <authorList>
            <consortium name="The Broad Institute Genomics Platform"/>
            <consortium name="The Broad Institute Genome Sequencing Center for Infectious Disease"/>
            <person name="Cerqueira G."/>
            <person name="Feldgarden M."/>
            <person name="Courvalin P."/>
            <person name="Grillot-Courvalin C."/>
            <person name="Clermont D."/>
            <person name="Rocha E."/>
            <person name="Yoon E.-J."/>
            <person name="Nemec A."/>
            <person name="Young S.K."/>
            <person name="Zeng Q."/>
            <person name="Gargeya S."/>
            <person name="Fitzgerald M."/>
            <person name="Abouelleil A."/>
            <person name="Alvarado L."/>
            <person name="Berlin A.M."/>
            <person name="Chapman S.B."/>
            <person name="Gainer-Dewar J."/>
            <person name="Goldberg J."/>
            <person name="Gnerre S."/>
            <person name="Griggs A."/>
            <person name="Gujja S."/>
            <person name="Hansen M."/>
            <person name="Howarth C."/>
            <person name="Imamovic A."/>
            <person name="Ireland A."/>
            <person name="Larimer J."/>
            <person name="McCowan C."/>
            <person name="Murphy C."/>
            <person name="Pearson M."/>
            <person name="Poon T.W."/>
            <person name="Priest M."/>
            <person name="Roberts A."/>
            <person name="Saif S."/>
            <person name="Shea T."/>
            <person name="Sykes S."/>
            <person name="Wortman J."/>
            <person name="Nusbaum C."/>
            <person name="Birren B."/>
        </authorList>
    </citation>
    <scope>NUCLEOTIDE SEQUENCE [LARGE SCALE GENOMIC DNA]</scope>
    <source>
        <strain evidence="7 8">CIP 107465</strain>
    </source>
</reference>
<evidence type="ECO:0000256" key="2">
    <source>
        <dbReference type="ARBA" id="ARBA00022723"/>
    </source>
</evidence>
<feature type="binding site" evidence="6">
    <location>
        <position position="173"/>
    </location>
    <ligand>
        <name>Fe cation</name>
        <dbReference type="ChEBI" id="CHEBI:24875"/>
    </ligand>
</feature>
<evidence type="ECO:0000256" key="3">
    <source>
        <dbReference type="ARBA" id="ARBA00022801"/>
    </source>
</evidence>
<evidence type="ECO:0000256" key="5">
    <source>
        <dbReference type="ARBA" id="ARBA00023004"/>
    </source>
</evidence>
<organism evidence="7 8">
    <name type="scientific">Acinetobacter tjernbergiae DSM 14971 = CIP 107465</name>
    <dbReference type="NCBI Taxonomy" id="1120928"/>
    <lineage>
        <taxon>Bacteria</taxon>
        <taxon>Pseudomonadati</taxon>
        <taxon>Pseudomonadota</taxon>
        <taxon>Gammaproteobacteria</taxon>
        <taxon>Moraxellales</taxon>
        <taxon>Moraxellaceae</taxon>
        <taxon>Acinetobacter</taxon>
    </lineage>
</organism>
<comment type="caution">
    <text evidence="7">The sequence shown here is derived from an EMBL/GenBank/DDBJ whole genome shotgun (WGS) entry which is preliminary data.</text>
</comment>
<accession>V2V8W4</accession>
<dbReference type="EC" id="3.5.1.88" evidence="6"/>
<dbReference type="PANTHER" id="PTHR10458:SF21">
    <property type="entry name" value="PEPTIDE DEFORMYLASE"/>
    <property type="match status" value="1"/>
</dbReference>
<dbReference type="PIRSF" id="PIRSF004749">
    <property type="entry name" value="Pep_def"/>
    <property type="match status" value="1"/>
</dbReference>
<dbReference type="NCBIfam" id="TIGR00079">
    <property type="entry name" value="pept_deformyl"/>
    <property type="match status" value="1"/>
</dbReference>
<keyword evidence="8" id="KW-1185">Reference proteome</keyword>
<dbReference type="SUPFAM" id="SSF56420">
    <property type="entry name" value="Peptide deformylase"/>
    <property type="match status" value="1"/>
</dbReference>
<dbReference type="Proteomes" id="UP000017404">
    <property type="component" value="Unassembled WGS sequence"/>
</dbReference>
<dbReference type="eggNOG" id="COG0242">
    <property type="taxonomic scope" value="Bacteria"/>
</dbReference>
<evidence type="ECO:0000256" key="4">
    <source>
        <dbReference type="ARBA" id="ARBA00022917"/>
    </source>
</evidence>
<comment type="cofactor">
    <cofactor evidence="6">
        <name>Fe(2+)</name>
        <dbReference type="ChEBI" id="CHEBI:29033"/>
    </cofactor>
    <text evidence="6">Binds 1 Fe(2+) ion.</text>
</comment>
<proteinExistence type="inferred from homology"/>
<dbReference type="CDD" id="cd00487">
    <property type="entry name" value="Pep_deformylase"/>
    <property type="match status" value="1"/>
</dbReference>
<evidence type="ECO:0000256" key="6">
    <source>
        <dbReference type="HAMAP-Rule" id="MF_00163"/>
    </source>
</evidence>
<dbReference type="GO" id="GO:0006412">
    <property type="term" value="P:translation"/>
    <property type="evidence" value="ECO:0007669"/>
    <property type="project" value="UniProtKB-UniRule"/>
</dbReference>
<evidence type="ECO:0000256" key="1">
    <source>
        <dbReference type="ARBA" id="ARBA00010759"/>
    </source>
</evidence>
<comment type="function">
    <text evidence="6">Removes the formyl group from the N-terminal Met of newly synthesized proteins. Requires at least a dipeptide for an efficient rate of reaction. N-terminal L-methionine is a prerequisite for activity but the enzyme has broad specificity at other positions.</text>
</comment>
<dbReference type="PRINTS" id="PR01576">
    <property type="entry name" value="PDEFORMYLASE"/>
</dbReference>
<evidence type="ECO:0000313" key="7">
    <source>
        <dbReference type="EMBL" id="ESK57335.1"/>
    </source>
</evidence>
<feature type="binding site" evidence="6">
    <location>
        <position position="127"/>
    </location>
    <ligand>
        <name>Fe cation</name>
        <dbReference type="ChEBI" id="CHEBI:24875"/>
    </ligand>
</feature>
<keyword evidence="4 6" id="KW-0648">Protein biosynthesis</keyword>
<dbReference type="InterPro" id="IPR036821">
    <property type="entry name" value="Peptide_deformylase_sf"/>
</dbReference>
<dbReference type="GO" id="GO:0042586">
    <property type="term" value="F:peptide deformylase activity"/>
    <property type="evidence" value="ECO:0007669"/>
    <property type="project" value="UniProtKB-UniRule"/>
</dbReference>
<dbReference type="InterPro" id="IPR023635">
    <property type="entry name" value="Peptide_deformylase"/>
</dbReference>
<feature type="active site" evidence="6">
    <location>
        <position position="170"/>
    </location>
</feature>
<keyword evidence="5 6" id="KW-0408">Iron</keyword>
<dbReference type="NCBIfam" id="NF001159">
    <property type="entry name" value="PRK00150.1-3"/>
    <property type="match status" value="1"/>
</dbReference>
<sequence length="184" mass="20667">MKIIEAELNISYYMIEYLKNYKVLMSVILPVAQRGEEILKIKAAAVADAEFNSDWLLQLASAMQMTMLERNGVGIAAPQVYISKRVIIVASRSNPRYPDAPDMDAVVMVNPEILEFSQTTCLGEEGCLSVPDERGQVERAQAIKVRYYTLQGEVIETAFEGFPARIVQHEVDHLDGVLFVERLV</sequence>
<feature type="binding site" evidence="6">
    <location>
        <position position="169"/>
    </location>
    <ligand>
        <name>Fe cation</name>
        <dbReference type="ChEBI" id="CHEBI:24875"/>
    </ligand>
</feature>
<protein>
    <recommendedName>
        <fullName evidence="6">Peptide deformylase</fullName>
        <shortName evidence="6">PDF</shortName>
        <ecNumber evidence="6">3.5.1.88</ecNumber>
    </recommendedName>
    <alternativeName>
        <fullName evidence="6">Polypeptide deformylase</fullName>
    </alternativeName>
</protein>
<dbReference type="STRING" id="202955.GCA_000759995_03083"/>
<gene>
    <name evidence="6" type="primary">def</name>
    <name evidence="7" type="ORF">F990_00251</name>
</gene>
<keyword evidence="2 6" id="KW-0479">Metal-binding</keyword>
<dbReference type="Pfam" id="PF01327">
    <property type="entry name" value="Pep_deformylase"/>
    <property type="match status" value="1"/>
</dbReference>
<evidence type="ECO:0000313" key="8">
    <source>
        <dbReference type="Proteomes" id="UP000017404"/>
    </source>
</evidence>
<dbReference type="GO" id="GO:0046872">
    <property type="term" value="F:metal ion binding"/>
    <property type="evidence" value="ECO:0007669"/>
    <property type="project" value="UniProtKB-KW"/>
</dbReference>
<keyword evidence="3 6" id="KW-0378">Hydrolase</keyword>
<dbReference type="PANTHER" id="PTHR10458">
    <property type="entry name" value="PEPTIDE DEFORMYLASE"/>
    <property type="match status" value="1"/>
</dbReference>
<dbReference type="AlphaFoldDB" id="V2V8W4"/>
<dbReference type="PATRIC" id="fig|1120928.5.peg.256"/>
<dbReference type="HAMAP" id="MF_00163">
    <property type="entry name" value="Pep_deformylase"/>
    <property type="match status" value="1"/>
</dbReference>
<name>V2V8W4_9GAMM</name>